<accession>A0A9D9H1C6</accession>
<comment type="caution">
    <text evidence="2">The sequence shown here is derived from an EMBL/GenBank/DDBJ whole genome shotgun (WGS) entry which is preliminary data.</text>
</comment>
<dbReference type="AlphaFoldDB" id="A0A9D9H1C6"/>
<reference evidence="2" key="2">
    <citation type="journal article" date="2021" name="PeerJ">
        <title>Extensive microbial diversity within the chicken gut microbiome revealed by metagenomics and culture.</title>
        <authorList>
            <person name="Gilroy R."/>
            <person name="Ravi A."/>
            <person name="Getino M."/>
            <person name="Pursley I."/>
            <person name="Horton D.L."/>
            <person name="Alikhan N.F."/>
            <person name="Baker D."/>
            <person name="Gharbi K."/>
            <person name="Hall N."/>
            <person name="Watson M."/>
            <person name="Adriaenssens E.M."/>
            <person name="Foster-Nyarko E."/>
            <person name="Jarju S."/>
            <person name="Secka A."/>
            <person name="Antonio M."/>
            <person name="Oren A."/>
            <person name="Chaudhuri R.R."/>
            <person name="La Ragione R."/>
            <person name="Hildebrand F."/>
            <person name="Pallen M.J."/>
        </authorList>
    </citation>
    <scope>NUCLEOTIDE SEQUENCE</scope>
    <source>
        <strain evidence="2">10192</strain>
    </source>
</reference>
<dbReference type="EMBL" id="JADIND010000160">
    <property type="protein sequence ID" value="MBO8431183.1"/>
    <property type="molecule type" value="Genomic_DNA"/>
</dbReference>
<gene>
    <name evidence="2" type="ORF">IAC76_07315</name>
</gene>
<feature type="transmembrane region" description="Helical" evidence="1">
    <location>
        <begin position="48"/>
        <end position="72"/>
    </location>
</feature>
<organism evidence="2 3">
    <name type="scientific">Candidatus Scatousia excrementipullorum</name>
    <dbReference type="NCBI Taxonomy" id="2840936"/>
    <lineage>
        <taxon>Bacteria</taxon>
        <taxon>Candidatus Scatousia</taxon>
    </lineage>
</organism>
<keyword evidence="1" id="KW-0472">Membrane</keyword>
<name>A0A9D9H1C6_9BACT</name>
<dbReference type="Proteomes" id="UP000823632">
    <property type="component" value="Unassembled WGS sequence"/>
</dbReference>
<evidence type="ECO:0000256" key="1">
    <source>
        <dbReference type="SAM" id="Phobius"/>
    </source>
</evidence>
<evidence type="ECO:0000313" key="2">
    <source>
        <dbReference type="EMBL" id="MBO8431183.1"/>
    </source>
</evidence>
<reference evidence="2" key="1">
    <citation type="submission" date="2020-10" db="EMBL/GenBank/DDBJ databases">
        <authorList>
            <person name="Gilroy R."/>
        </authorList>
    </citation>
    <scope>NUCLEOTIDE SEQUENCE</scope>
    <source>
        <strain evidence="2">10192</strain>
    </source>
</reference>
<sequence>MKKFIIKFGRVLLDISAYIVLSIILVGIGISCFFPMSFDGETSGWNFFIPVLIAIFAFIAFVCTYFFLYLFIDINDNLTEINEKLVHIIKENVHEQTEVNEISEKSCNDRSDFLNKNIYKR</sequence>
<feature type="transmembrane region" description="Helical" evidence="1">
    <location>
        <begin position="12"/>
        <end position="36"/>
    </location>
</feature>
<protein>
    <submittedName>
        <fullName evidence="2">Uncharacterized protein</fullName>
    </submittedName>
</protein>
<keyword evidence="1" id="KW-0812">Transmembrane</keyword>
<keyword evidence="1" id="KW-1133">Transmembrane helix</keyword>
<dbReference type="PROSITE" id="PS51257">
    <property type="entry name" value="PROKAR_LIPOPROTEIN"/>
    <property type="match status" value="1"/>
</dbReference>
<proteinExistence type="predicted"/>
<evidence type="ECO:0000313" key="3">
    <source>
        <dbReference type="Proteomes" id="UP000823632"/>
    </source>
</evidence>